<dbReference type="SUPFAM" id="SSF55874">
    <property type="entry name" value="ATPase domain of HSP90 chaperone/DNA topoisomerase II/histidine kinase"/>
    <property type="match status" value="1"/>
</dbReference>
<evidence type="ECO:0000259" key="10">
    <source>
        <dbReference type="PROSITE" id="PS50109"/>
    </source>
</evidence>
<dbReference type="InterPro" id="IPR036097">
    <property type="entry name" value="HisK_dim/P_sf"/>
</dbReference>
<dbReference type="Pfam" id="PF00512">
    <property type="entry name" value="HisKA"/>
    <property type="match status" value="1"/>
</dbReference>
<feature type="transmembrane region" description="Helical" evidence="9">
    <location>
        <begin position="48"/>
        <end position="70"/>
    </location>
</feature>
<protein>
    <recommendedName>
        <fullName evidence="2">histidine kinase</fullName>
        <ecNumber evidence="2">2.7.13.3</ecNumber>
    </recommendedName>
</protein>
<evidence type="ECO:0000256" key="7">
    <source>
        <dbReference type="ARBA" id="ARBA00022840"/>
    </source>
</evidence>
<name>A0A1B2DZ44_9BACL</name>
<dbReference type="SMART" id="SM00388">
    <property type="entry name" value="HisKA"/>
    <property type="match status" value="1"/>
</dbReference>
<proteinExistence type="predicted"/>
<dbReference type="InterPro" id="IPR003594">
    <property type="entry name" value="HATPase_dom"/>
</dbReference>
<keyword evidence="9" id="KW-1133">Transmembrane helix</keyword>
<keyword evidence="9" id="KW-0472">Membrane</keyword>
<keyword evidence="8" id="KW-0902">Two-component regulatory system</keyword>
<dbReference type="EC" id="2.7.13.3" evidence="2"/>
<keyword evidence="6 11" id="KW-0418">Kinase</keyword>
<feature type="transmembrane region" description="Helical" evidence="9">
    <location>
        <begin position="175"/>
        <end position="196"/>
    </location>
</feature>
<dbReference type="RefSeq" id="WP_099477578.1">
    <property type="nucleotide sequence ID" value="NZ_CP016809.1"/>
</dbReference>
<dbReference type="Pfam" id="PF02518">
    <property type="entry name" value="HATPase_c"/>
    <property type="match status" value="1"/>
</dbReference>
<keyword evidence="7" id="KW-0067">ATP-binding</keyword>
<keyword evidence="4" id="KW-0808">Transferase</keyword>
<evidence type="ECO:0000256" key="8">
    <source>
        <dbReference type="ARBA" id="ARBA00023012"/>
    </source>
</evidence>
<comment type="catalytic activity">
    <reaction evidence="1">
        <text>ATP + protein L-histidine = ADP + protein N-phospho-L-histidine.</text>
        <dbReference type="EC" id="2.7.13.3"/>
    </reaction>
</comment>
<keyword evidence="9" id="KW-0812">Transmembrane</keyword>
<dbReference type="Gene3D" id="3.30.450.20">
    <property type="entry name" value="PAS domain"/>
    <property type="match status" value="1"/>
</dbReference>
<dbReference type="CDD" id="cd00082">
    <property type="entry name" value="HisKA"/>
    <property type="match status" value="1"/>
</dbReference>
<sequence>MLSLWKDILLQVLLSSTLIFHLPLLLDRHVKCLYKKKPDVLLRFRDQIAIACGISIILCILLSAMSDYYVPIHLGVVPLYFGILYGSRFSGLCLAVVYITSHGLIYGWPLACLLLNMLIICYSLLPRISTHFKKGSVLEKLCWLWSALVPSMLLIVGHQAVDGKVHNQHLNPDMILVAVLYMLIGMLHSGFIVYWIEFTAERLVANRHNGPSMNKESVSPFLDLIPLGIIAVDLKGHIIAANHHLITDLRKAAYPQLTRSDLIGKSFYEAFDGMFQKEHLRTRIEKALQGIETPGEIVRNGSRVYSTGIYPLIHNQTGKISGAVGIIEDITELDKLRSEFINVERLSLVGQMAAGITHEIRNPMAVVRGFLQLMQEKSPDTLDHYYRIVMEELDRANSIINDFLSLAQNRTAEKEECHLHDIIHELSPLLWADANLRGQSIELKLGSMLPRLLLNPKEMKQLILNLCRNGMEAMGEKGTLTIETRHEGEQVKLFVKDTGIGIPDDVLQRLFEPFFTTKNKGTGLGLALCMSVVQRHNGTIDVESSEGQGTVFIISLPVRSSQQTMIESQSAAAFE</sequence>
<keyword evidence="3" id="KW-0597">Phosphoprotein</keyword>
<dbReference type="AlphaFoldDB" id="A0A1B2DZ44"/>
<dbReference type="GO" id="GO:0005524">
    <property type="term" value="F:ATP binding"/>
    <property type="evidence" value="ECO:0007669"/>
    <property type="project" value="UniProtKB-KW"/>
</dbReference>
<evidence type="ECO:0000256" key="6">
    <source>
        <dbReference type="ARBA" id="ARBA00022777"/>
    </source>
</evidence>
<dbReference type="SUPFAM" id="SSF47384">
    <property type="entry name" value="Homodimeric domain of signal transducing histidine kinase"/>
    <property type="match status" value="1"/>
</dbReference>
<evidence type="ECO:0000256" key="9">
    <source>
        <dbReference type="SAM" id="Phobius"/>
    </source>
</evidence>
<dbReference type="InterPro" id="IPR005467">
    <property type="entry name" value="His_kinase_dom"/>
</dbReference>
<dbReference type="KEGG" id="pib:BBD41_10650"/>
<dbReference type="InterPro" id="IPR013656">
    <property type="entry name" value="PAS_4"/>
</dbReference>
<feature type="transmembrane region" description="Helical" evidence="9">
    <location>
        <begin position="77"/>
        <end position="99"/>
    </location>
</feature>
<feature type="transmembrane region" description="Helical" evidence="9">
    <location>
        <begin position="105"/>
        <end position="125"/>
    </location>
</feature>
<dbReference type="CDD" id="cd00130">
    <property type="entry name" value="PAS"/>
    <property type="match status" value="1"/>
</dbReference>
<dbReference type="Pfam" id="PF08448">
    <property type="entry name" value="PAS_4"/>
    <property type="match status" value="1"/>
</dbReference>
<dbReference type="Gene3D" id="1.10.287.130">
    <property type="match status" value="1"/>
</dbReference>
<accession>A0A1B2DZ44</accession>
<gene>
    <name evidence="11" type="ORF">BBD41_10650</name>
</gene>
<dbReference type="Gene3D" id="3.30.565.10">
    <property type="entry name" value="Histidine kinase-like ATPase, C-terminal domain"/>
    <property type="match status" value="1"/>
</dbReference>
<evidence type="ECO:0000256" key="2">
    <source>
        <dbReference type="ARBA" id="ARBA00012438"/>
    </source>
</evidence>
<reference evidence="11" key="1">
    <citation type="submission" date="2016-08" db="EMBL/GenBank/DDBJ databases">
        <title>Complete Genome Seqeunce of Paenibacillus sp. nov. IHBB 9852 from high altitute lake of Indian trans-Himalayas.</title>
        <authorList>
            <person name="Kiran S."/>
            <person name="Swarnkar M.K."/>
            <person name="Rana A."/>
            <person name="Tewari R."/>
            <person name="Gulati A."/>
        </authorList>
    </citation>
    <scope>NUCLEOTIDE SEQUENCE [LARGE SCALE GENOMIC DNA]</scope>
    <source>
        <strain evidence="11">IHBB 9852</strain>
    </source>
</reference>
<feature type="transmembrane region" description="Helical" evidence="9">
    <location>
        <begin position="137"/>
        <end position="155"/>
    </location>
</feature>
<evidence type="ECO:0000256" key="1">
    <source>
        <dbReference type="ARBA" id="ARBA00000085"/>
    </source>
</evidence>
<evidence type="ECO:0000256" key="5">
    <source>
        <dbReference type="ARBA" id="ARBA00022741"/>
    </source>
</evidence>
<dbReference type="NCBIfam" id="TIGR00229">
    <property type="entry name" value="sensory_box"/>
    <property type="match status" value="1"/>
</dbReference>
<dbReference type="EMBL" id="CP016809">
    <property type="protein sequence ID" value="ANY73008.1"/>
    <property type="molecule type" value="Genomic_DNA"/>
</dbReference>
<dbReference type="InterPro" id="IPR035965">
    <property type="entry name" value="PAS-like_dom_sf"/>
</dbReference>
<evidence type="ECO:0000256" key="3">
    <source>
        <dbReference type="ARBA" id="ARBA00022553"/>
    </source>
</evidence>
<keyword evidence="5" id="KW-0547">Nucleotide-binding</keyword>
<organism evidence="11">
    <name type="scientific">Paenibacillus ihbetae</name>
    <dbReference type="NCBI Taxonomy" id="1870820"/>
    <lineage>
        <taxon>Bacteria</taxon>
        <taxon>Bacillati</taxon>
        <taxon>Bacillota</taxon>
        <taxon>Bacilli</taxon>
        <taxon>Bacillales</taxon>
        <taxon>Paenibacillaceae</taxon>
        <taxon>Paenibacillus</taxon>
    </lineage>
</organism>
<evidence type="ECO:0000313" key="11">
    <source>
        <dbReference type="EMBL" id="ANY73008.1"/>
    </source>
</evidence>
<dbReference type="PANTHER" id="PTHR43065">
    <property type="entry name" value="SENSOR HISTIDINE KINASE"/>
    <property type="match status" value="1"/>
</dbReference>
<dbReference type="InterPro" id="IPR004358">
    <property type="entry name" value="Sig_transdc_His_kin-like_C"/>
</dbReference>
<evidence type="ECO:0000256" key="4">
    <source>
        <dbReference type="ARBA" id="ARBA00022679"/>
    </source>
</evidence>
<dbReference type="PRINTS" id="PR00344">
    <property type="entry name" value="BCTRLSENSOR"/>
</dbReference>
<dbReference type="InterPro" id="IPR000014">
    <property type="entry name" value="PAS"/>
</dbReference>
<dbReference type="InterPro" id="IPR036890">
    <property type="entry name" value="HATPase_C_sf"/>
</dbReference>
<dbReference type="InterPro" id="IPR003661">
    <property type="entry name" value="HisK_dim/P_dom"/>
</dbReference>
<dbReference type="GO" id="GO:0000155">
    <property type="term" value="F:phosphorelay sensor kinase activity"/>
    <property type="evidence" value="ECO:0007669"/>
    <property type="project" value="InterPro"/>
</dbReference>
<dbReference type="PROSITE" id="PS50109">
    <property type="entry name" value="HIS_KIN"/>
    <property type="match status" value="1"/>
</dbReference>
<feature type="domain" description="Histidine kinase" evidence="10">
    <location>
        <begin position="355"/>
        <end position="560"/>
    </location>
</feature>
<dbReference type="SUPFAM" id="SSF55785">
    <property type="entry name" value="PYP-like sensor domain (PAS domain)"/>
    <property type="match status" value="1"/>
</dbReference>
<dbReference type="SMART" id="SM00387">
    <property type="entry name" value="HATPase_c"/>
    <property type="match status" value="1"/>
</dbReference>
<dbReference type="PANTHER" id="PTHR43065:SF46">
    <property type="entry name" value="C4-DICARBOXYLATE TRANSPORT SENSOR PROTEIN DCTB"/>
    <property type="match status" value="1"/>
</dbReference>